<dbReference type="EMBL" id="JABCQG010000009">
    <property type="protein sequence ID" value="MBF0859190.1"/>
    <property type="molecule type" value="Genomic_DNA"/>
</dbReference>
<evidence type="ECO:0000256" key="1">
    <source>
        <dbReference type="SAM" id="MobiDB-lite"/>
    </source>
</evidence>
<accession>A0ABR9Y5S4</accession>
<evidence type="ECO:0000313" key="3">
    <source>
        <dbReference type="Proteomes" id="UP000623107"/>
    </source>
</evidence>
<keyword evidence="3" id="KW-1185">Reference proteome</keyword>
<gene>
    <name evidence="2" type="ORF">HKD24_08165</name>
</gene>
<sequence>MRQVKSGFVPRRVSASALAAMLASDGWLPEQGSARKGRGRSAKKTSGTSSSRTRMVTDRETAEALPAGHPVSWNALWGADLVPVFPGLQPMGGRDAAGMEIN</sequence>
<feature type="compositionally biased region" description="Low complexity" evidence="1">
    <location>
        <begin position="44"/>
        <end position="54"/>
    </location>
</feature>
<dbReference type="RefSeq" id="WP_194259848.1">
    <property type="nucleotide sequence ID" value="NZ_JABCQG010000009.1"/>
</dbReference>
<dbReference type="Proteomes" id="UP000623107">
    <property type="component" value="Unassembled WGS sequence"/>
</dbReference>
<organism evidence="2 3">
    <name type="scientific">Gluconobacter vitians</name>
    <dbReference type="NCBI Taxonomy" id="2728102"/>
    <lineage>
        <taxon>Bacteria</taxon>
        <taxon>Pseudomonadati</taxon>
        <taxon>Pseudomonadota</taxon>
        <taxon>Alphaproteobacteria</taxon>
        <taxon>Acetobacterales</taxon>
        <taxon>Acetobacteraceae</taxon>
        <taxon>Gluconobacter</taxon>
    </lineage>
</organism>
<evidence type="ECO:0000313" key="2">
    <source>
        <dbReference type="EMBL" id="MBF0859190.1"/>
    </source>
</evidence>
<comment type="caution">
    <text evidence="2">The sequence shown here is derived from an EMBL/GenBank/DDBJ whole genome shotgun (WGS) entry which is preliminary data.</text>
</comment>
<feature type="region of interest" description="Disordered" evidence="1">
    <location>
        <begin position="28"/>
        <end position="57"/>
    </location>
</feature>
<name>A0ABR9Y5S4_9PROT</name>
<reference evidence="2 3" key="2">
    <citation type="submission" date="2020-11" db="EMBL/GenBank/DDBJ databases">
        <title>Description of novel Gluconobacter species.</title>
        <authorList>
            <person name="Cleenwerck I."/>
            <person name="Cnockaert M."/>
            <person name="Borremans W."/>
            <person name="Wieme A.D."/>
            <person name="De Vuyst L."/>
            <person name="Vandamme P."/>
        </authorList>
    </citation>
    <scope>NUCLEOTIDE SEQUENCE [LARGE SCALE GENOMIC DNA]</scope>
    <source>
        <strain evidence="2 3">LMG 31484</strain>
    </source>
</reference>
<protein>
    <submittedName>
        <fullName evidence="2">Transcriptional regulator</fullName>
    </submittedName>
</protein>
<proteinExistence type="predicted"/>
<reference evidence="3" key="1">
    <citation type="submission" date="2020-04" db="EMBL/GenBank/DDBJ databases">
        <title>Description of novel Gluconacetobacter.</title>
        <authorList>
            <person name="Sombolestani A."/>
        </authorList>
    </citation>
    <scope>NUCLEOTIDE SEQUENCE [LARGE SCALE GENOMIC DNA]</scope>
    <source>
        <strain evidence="3">LMG 31484</strain>
    </source>
</reference>